<accession>A0A1D8NE00</accession>
<gene>
    <name evidence="2" type="ORF">YALI1_D12871g</name>
</gene>
<dbReference type="GeneID" id="94583283"/>
<protein>
    <submittedName>
        <fullName evidence="2">Uncharacterized protein</fullName>
    </submittedName>
</protein>
<dbReference type="Proteomes" id="UP000182444">
    <property type="component" value="Chromosome 1D"/>
</dbReference>
<reference evidence="2 3" key="1">
    <citation type="journal article" date="2016" name="PLoS ONE">
        <title>Sequence Assembly of Yarrowia lipolytica Strain W29/CLIB89 Shows Transposable Element Diversity.</title>
        <authorList>
            <person name="Magnan C."/>
            <person name="Yu J."/>
            <person name="Chang I."/>
            <person name="Jahn E."/>
            <person name="Kanomata Y."/>
            <person name="Wu J."/>
            <person name="Zeller M."/>
            <person name="Oakes M."/>
            <person name="Baldi P."/>
            <person name="Sandmeyer S."/>
        </authorList>
    </citation>
    <scope>NUCLEOTIDE SEQUENCE [LARGE SCALE GENOMIC DNA]</scope>
    <source>
        <strain evidence="3">CLIB89(W29)</strain>
    </source>
</reference>
<feature type="transmembrane region" description="Helical" evidence="1">
    <location>
        <begin position="70"/>
        <end position="91"/>
    </location>
</feature>
<sequence length="108" mass="11911">MKDSIRLNYERKISLQVLVVGDGVCRSLALLATTATASLVSIVTNPECRIFKPLFFFPLPLFSLLSQGNFFLQGHFHACCVMMHFLGVFFVHTRVALKGSESGVTGSE</sequence>
<evidence type="ECO:0000256" key="1">
    <source>
        <dbReference type="SAM" id="Phobius"/>
    </source>
</evidence>
<name>A0A1D8NE00_YARLL</name>
<proteinExistence type="predicted"/>
<dbReference type="AlphaFoldDB" id="A0A1D8NE00"/>
<evidence type="ECO:0000313" key="3">
    <source>
        <dbReference type="Proteomes" id="UP000182444"/>
    </source>
</evidence>
<keyword evidence="1" id="KW-0812">Transmembrane</keyword>
<organism evidence="2 3">
    <name type="scientific">Yarrowia lipolytica</name>
    <name type="common">Candida lipolytica</name>
    <dbReference type="NCBI Taxonomy" id="4952"/>
    <lineage>
        <taxon>Eukaryota</taxon>
        <taxon>Fungi</taxon>
        <taxon>Dikarya</taxon>
        <taxon>Ascomycota</taxon>
        <taxon>Saccharomycotina</taxon>
        <taxon>Dipodascomycetes</taxon>
        <taxon>Dipodascales</taxon>
        <taxon>Dipodascales incertae sedis</taxon>
        <taxon>Yarrowia</taxon>
    </lineage>
</organism>
<dbReference type="EMBL" id="CP017556">
    <property type="protein sequence ID" value="AOW03867.1"/>
    <property type="molecule type" value="Genomic_DNA"/>
</dbReference>
<dbReference type="RefSeq" id="XP_068138770.1">
    <property type="nucleotide sequence ID" value="XM_068282669.1"/>
</dbReference>
<keyword evidence="1" id="KW-0472">Membrane</keyword>
<dbReference type="VEuPathDB" id="FungiDB:YALI1_D12871g"/>
<evidence type="ECO:0000313" key="2">
    <source>
        <dbReference type="EMBL" id="AOW03867.1"/>
    </source>
</evidence>
<keyword evidence="1" id="KW-1133">Transmembrane helix</keyword>